<evidence type="ECO:0000313" key="5">
    <source>
        <dbReference type="EMBL" id="CAB5018792.1"/>
    </source>
</evidence>
<dbReference type="GO" id="GO:0006629">
    <property type="term" value="P:lipid metabolic process"/>
    <property type="evidence" value="ECO:0007669"/>
    <property type="project" value="InterPro"/>
</dbReference>
<dbReference type="EMBL" id="CAFABE010000007">
    <property type="protein sequence ID" value="CAB4818801.1"/>
    <property type="molecule type" value="Genomic_DNA"/>
</dbReference>
<feature type="transmembrane region" description="Helical" evidence="1">
    <location>
        <begin position="231"/>
        <end position="252"/>
    </location>
</feature>
<evidence type="ECO:0000256" key="1">
    <source>
        <dbReference type="SAM" id="Phobius"/>
    </source>
</evidence>
<accession>A0A6J6ZAK4</accession>
<keyword evidence="1" id="KW-1133">Transmembrane helix</keyword>
<dbReference type="Pfam" id="PF00487">
    <property type="entry name" value="FA_desaturase"/>
    <property type="match status" value="1"/>
</dbReference>
<feature type="transmembrane region" description="Helical" evidence="1">
    <location>
        <begin position="46"/>
        <end position="66"/>
    </location>
</feature>
<keyword evidence="1" id="KW-0812">Transmembrane</keyword>
<dbReference type="GO" id="GO:0016491">
    <property type="term" value="F:oxidoreductase activity"/>
    <property type="evidence" value="ECO:0007669"/>
    <property type="project" value="InterPro"/>
</dbReference>
<protein>
    <submittedName>
        <fullName evidence="3">Unannotated protein</fullName>
    </submittedName>
</protein>
<organism evidence="3">
    <name type="scientific">freshwater metagenome</name>
    <dbReference type="NCBI Taxonomy" id="449393"/>
    <lineage>
        <taxon>unclassified sequences</taxon>
        <taxon>metagenomes</taxon>
        <taxon>ecological metagenomes</taxon>
    </lineage>
</organism>
<evidence type="ECO:0000313" key="4">
    <source>
        <dbReference type="EMBL" id="CAB4870984.1"/>
    </source>
</evidence>
<dbReference type="EMBL" id="CAFBPM010000006">
    <property type="protein sequence ID" value="CAB5018792.1"/>
    <property type="molecule type" value="Genomic_DNA"/>
</dbReference>
<dbReference type="AlphaFoldDB" id="A0A6J6ZAK4"/>
<gene>
    <name evidence="3" type="ORF">UFOPK3164_00268</name>
    <name evidence="4" type="ORF">UFOPK3427_00792</name>
    <name evidence="5" type="ORF">UFOPK4112_00775</name>
</gene>
<keyword evidence="1" id="KW-0472">Membrane</keyword>
<reference evidence="3" key="1">
    <citation type="submission" date="2020-05" db="EMBL/GenBank/DDBJ databases">
        <authorList>
            <person name="Chiriac C."/>
            <person name="Salcher M."/>
            <person name="Ghai R."/>
            <person name="Kavagutti S V."/>
        </authorList>
    </citation>
    <scope>NUCLEOTIDE SEQUENCE</scope>
</reference>
<sequence length="365" mass="42388">MALTNPTSLEETQERAGSLKPVIDVLPESVYDNPTWKGLAYFARDAVIYIGLLVALTYVTNVFYVLLIEMVMALVVSALFIVGHDAAHGALFKSRKMNSLIGHLSMLPSFHVYEGWILGHNRIHHPFTVRQGFDFVWHPSTPEQYAEMNWMNRFIHRVEWSWFGSGFYYMHQVWATKMIVGKPPKRWTKPVRRDRWIVAGFVIAMTVLFSLIGVAQGHSLAGIIWLDVRTVLLPFFFFTFVIGAAVHVHHIAPDIRWWKKSEWTKFKAQMEGTTVLRIPKGWNFFFHWIMIHVPHHVDMRVPMYHLEEAAEKIEEAFPGTVIDKKLLLRDYFSNARACKLYDFDDARWMTYREAKQLSNLTAASS</sequence>
<proteinExistence type="predicted"/>
<feature type="transmembrane region" description="Helical" evidence="1">
    <location>
        <begin position="196"/>
        <end position="225"/>
    </location>
</feature>
<evidence type="ECO:0000313" key="3">
    <source>
        <dbReference type="EMBL" id="CAB4818801.1"/>
    </source>
</evidence>
<dbReference type="InterPro" id="IPR005804">
    <property type="entry name" value="FA_desaturase_dom"/>
</dbReference>
<dbReference type="EMBL" id="CAFBLT010000001">
    <property type="protein sequence ID" value="CAB4870984.1"/>
    <property type="molecule type" value="Genomic_DNA"/>
</dbReference>
<evidence type="ECO:0000259" key="2">
    <source>
        <dbReference type="Pfam" id="PF00487"/>
    </source>
</evidence>
<dbReference type="PANTHER" id="PTHR32100">
    <property type="entry name" value="OMEGA-6 FATTY ACID DESATURASE, CHLOROPLASTIC"/>
    <property type="match status" value="1"/>
</dbReference>
<dbReference type="InterPro" id="IPR012171">
    <property type="entry name" value="Fatty_acid_desaturase"/>
</dbReference>
<feature type="domain" description="Fatty acid desaturase" evidence="2">
    <location>
        <begin position="65"/>
        <end position="319"/>
    </location>
</feature>
<name>A0A6J6ZAK4_9ZZZZ</name>